<accession>A0A816QWU9</accession>
<keyword evidence="1" id="KW-0472">Membrane</keyword>
<organism evidence="2">
    <name type="scientific">Brassica napus</name>
    <name type="common">Rape</name>
    <dbReference type="NCBI Taxonomy" id="3708"/>
    <lineage>
        <taxon>Eukaryota</taxon>
        <taxon>Viridiplantae</taxon>
        <taxon>Streptophyta</taxon>
        <taxon>Embryophyta</taxon>
        <taxon>Tracheophyta</taxon>
        <taxon>Spermatophyta</taxon>
        <taxon>Magnoliopsida</taxon>
        <taxon>eudicotyledons</taxon>
        <taxon>Gunneridae</taxon>
        <taxon>Pentapetalae</taxon>
        <taxon>rosids</taxon>
        <taxon>malvids</taxon>
        <taxon>Brassicales</taxon>
        <taxon>Brassicaceae</taxon>
        <taxon>Brassiceae</taxon>
        <taxon>Brassica</taxon>
    </lineage>
</organism>
<reference evidence="2" key="1">
    <citation type="submission" date="2021-01" db="EMBL/GenBank/DDBJ databases">
        <authorList>
            <consortium name="Genoscope - CEA"/>
            <person name="William W."/>
        </authorList>
    </citation>
    <scope>NUCLEOTIDE SEQUENCE</scope>
</reference>
<dbReference type="Proteomes" id="UP001295469">
    <property type="component" value="Chromosome C06"/>
</dbReference>
<feature type="transmembrane region" description="Helical" evidence="1">
    <location>
        <begin position="6"/>
        <end position="23"/>
    </location>
</feature>
<name>A0A816QWU9_BRANA</name>
<evidence type="ECO:0000256" key="1">
    <source>
        <dbReference type="SAM" id="Phobius"/>
    </source>
</evidence>
<sequence>MSLVIYVFLIHHGLVNIFCIVLLKYMFNSSRSVEVFVNIFCIVLLKYLFNLSRFVEVFFWDRCQNFPLPLVRRREEVFFIYKDILLIPNQINILLMNKLISSI</sequence>
<gene>
    <name evidence="2" type="ORF">DARMORV10_C06P50310.1</name>
</gene>
<evidence type="ECO:0000313" key="2">
    <source>
        <dbReference type="EMBL" id="CAF2065219.1"/>
    </source>
</evidence>
<feature type="transmembrane region" description="Helical" evidence="1">
    <location>
        <begin position="35"/>
        <end position="60"/>
    </location>
</feature>
<proteinExistence type="predicted"/>
<protein>
    <submittedName>
        <fullName evidence="2">(rape) hypothetical protein</fullName>
    </submittedName>
</protein>
<dbReference type="EMBL" id="HG994370">
    <property type="protein sequence ID" value="CAF2065219.1"/>
    <property type="molecule type" value="Genomic_DNA"/>
</dbReference>
<dbReference type="AlphaFoldDB" id="A0A816QWU9"/>
<keyword evidence="1" id="KW-1133">Transmembrane helix</keyword>
<keyword evidence="1" id="KW-0812">Transmembrane</keyword>